<dbReference type="PANTHER" id="PTHR43877">
    <property type="entry name" value="AMINOALKYLPHOSPHONATE N-ACETYLTRANSFERASE-RELATED-RELATED"/>
    <property type="match status" value="1"/>
</dbReference>
<reference evidence="4 5" key="1">
    <citation type="submission" date="2024-06" db="EMBL/GenBank/DDBJ databases">
        <title>The Natural Products Discovery Center: Release of the First 8490 Sequenced Strains for Exploring Actinobacteria Biosynthetic Diversity.</title>
        <authorList>
            <person name="Kalkreuter E."/>
            <person name="Kautsar S.A."/>
            <person name="Yang D."/>
            <person name="Bader C.D."/>
            <person name="Teijaro C.N."/>
            <person name="Fluegel L."/>
            <person name="Davis C.M."/>
            <person name="Simpson J.R."/>
            <person name="Lauterbach L."/>
            <person name="Steele A.D."/>
            <person name="Gui C."/>
            <person name="Meng S."/>
            <person name="Li G."/>
            <person name="Viehrig K."/>
            <person name="Ye F."/>
            <person name="Su P."/>
            <person name="Kiefer A.F."/>
            <person name="Nichols A."/>
            <person name="Cepeda A.J."/>
            <person name="Yan W."/>
            <person name="Fan B."/>
            <person name="Jiang Y."/>
            <person name="Adhikari A."/>
            <person name="Zheng C.-J."/>
            <person name="Schuster L."/>
            <person name="Cowan T.M."/>
            <person name="Smanski M.J."/>
            <person name="Chevrette M.G."/>
            <person name="De Carvalho L.P.S."/>
            <person name="Shen B."/>
        </authorList>
    </citation>
    <scope>NUCLEOTIDE SEQUENCE [LARGE SCALE GENOMIC DNA]</scope>
    <source>
        <strain evidence="4 5">NPDC050403</strain>
    </source>
</reference>
<evidence type="ECO:0000259" key="3">
    <source>
        <dbReference type="PROSITE" id="PS51186"/>
    </source>
</evidence>
<name>A0ABV3FLN6_9NOCA</name>
<dbReference type="Proteomes" id="UP001551695">
    <property type="component" value="Unassembled WGS sequence"/>
</dbReference>
<dbReference type="RefSeq" id="WP_357779371.1">
    <property type="nucleotide sequence ID" value="NZ_JBFAKC010000001.1"/>
</dbReference>
<evidence type="ECO:0000256" key="1">
    <source>
        <dbReference type="ARBA" id="ARBA00022679"/>
    </source>
</evidence>
<sequence length="162" mass="17893">MTSSATPPIRPALTLSTVEWDHPDAVTLREEMAAEVGPRYAALVRTLPTKPNAVDPATVHRTFVVYSDGPAGHAAVRWNAGELELKRMFVRPEHRGSGAASLLLAAAEDAARELELPRLILQTGHLQPEAVRFYERSGYQGIPIFPPYEVLPRSNCFAKRLR</sequence>
<proteinExistence type="predicted"/>
<comment type="caution">
    <text evidence="4">The sequence shown here is derived from an EMBL/GenBank/DDBJ whole genome shotgun (WGS) entry which is preliminary data.</text>
</comment>
<dbReference type="Gene3D" id="3.40.630.30">
    <property type="match status" value="1"/>
</dbReference>
<gene>
    <name evidence="4" type="ORF">AB0I48_01655</name>
</gene>
<dbReference type="SUPFAM" id="SSF55729">
    <property type="entry name" value="Acyl-CoA N-acyltransferases (Nat)"/>
    <property type="match status" value="1"/>
</dbReference>
<evidence type="ECO:0000313" key="4">
    <source>
        <dbReference type="EMBL" id="MEV0706248.1"/>
    </source>
</evidence>
<dbReference type="PANTHER" id="PTHR43877:SF2">
    <property type="entry name" value="AMINOALKYLPHOSPHONATE N-ACETYLTRANSFERASE-RELATED"/>
    <property type="match status" value="1"/>
</dbReference>
<dbReference type="InterPro" id="IPR000182">
    <property type="entry name" value="GNAT_dom"/>
</dbReference>
<evidence type="ECO:0000256" key="2">
    <source>
        <dbReference type="ARBA" id="ARBA00023315"/>
    </source>
</evidence>
<dbReference type="EMBL" id="JBFAKC010000001">
    <property type="protein sequence ID" value="MEV0706248.1"/>
    <property type="molecule type" value="Genomic_DNA"/>
</dbReference>
<dbReference type="PROSITE" id="PS51186">
    <property type="entry name" value="GNAT"/>
    <property type="match status" value="1"/>
</dbReference>
<accession>A0ABV3FLN6</accession>
<keyword evidence="1" id="KW-0808">Transferase</keyword>
<evidence type="ECO:0000313" key="5">
    <source>
        <dbReference type="Proteomes" id="UP001551695"/>
    </source>
</evidence>
<dbReference type="Pfam" id="PF00583">
    <property type="entry name" value="Acetyltransf_1"/>
    <property type="match status" value="1"/>
</dbReference>
<dbReference type="InterPro" id="IPR016181">
    <property type="entry name" value="Acyl_CoA_acyltransferase"/>
</dbReference>
<dbReference type="CDD" id="cd04301">
    <property type="entry name" value="NAT_SF"/>
    <property type="match status" value="1"/>
</dbReference>
<dbReference type="InterPro" id="IPR050832">
    <property type="entry name" value="Bact_Acetyltransf"/>
</dbReference>
<organism evidence="4 5">
    <name type="scientific">Nocardia aurea</name>
    <dbReference type="NCBI Taxonomy" id="2144174"/>
    <lineage>
        <taxon>Bacteria</taxon>
        <taxon>Bacillati</taxon>
        <taxon>Actinomycetota</taxon>
        <taxon>Actinomycetes</taxon>
        <taxon>Mycobacteriales</taxon>
        <taxon>Nocardiaceae</taxon>
        <taxon>Nocardia</taxon>
    </lineage>
</organism>
<keyword evidence="2" id="KW-0012">Acyltransferase</keyword>
<protein>
    <submittedName>
        <fullName evidence="4">GNAT family N-acetyltransferase</fullName>
    </submittedName>
</protein>
<feature type="domain" description="N-acetyltransferase" evidence="3">
    <location>
        <begin position="13"/>
        <end position="162"/>
    </location>
</feature>
<keyword evidence="5" id="KW-1185">Reference proteome</keyword>